<name>A0ABQ7H2F8_DUNSA</name>
<evidence type="ECO:0008006" key="3">
    <source>
        <dbReference type="Google" id="ProtNLM"/>
    </source>
</evidence>
<sequence length="108" mass="11222">MGLLMCCVPTCARTSANVHNEGAARPLLWWISARAWSAPASVCGEPGMLEQHLCVVIVGLQACGLFFGVCSSKRSDAGVHCPEGFISNISMSSRCCAVTEGCSAQDGG</sequence>
<accession>A0ABQ7H2F8</accession>
<evidence type="ECO:0000313" key="1">
    <source>
        <dbReference type="EMBL" id="KAF5841042.1"/>
    </source>
</evidence>
<protein>
    <recommendedName>
        <fullName evidence="3">Secreted protein</fullName>
    </recommendedName>
</protein>
<organism evidence="1 2">
    <name type="scientific">Dunaliella salina</name>
    <name type="common">Green alga</name>
    <name type="synonym">Protococcus salinus</name>
    <dbReference type="NCBI Taxonomy" id="3046"/>
    <lineage>
        <taxon>Eukaryota</taxon>
        <taxon>Viridiplantae</taxon>
        <taxon>Chlorophyta</taxon>
        <taxon>core chlorophytes</taxon>
        <taxon>Chlorophyceae</taxon>
        <taxon>CS clade</taxon>
        <taxon>Chlamydomonadales</taxon>
        <taxon>Dunaliellaceae</taxon>
        <taxon>Dunaliella</taxon>
    </lineage>
</organism>
<evidence type="ECO:0000313" key="2">
    <source>
        <dbReference type="Proteomes" id="UP000815325"/>
    </source>
</evidence>
<proteinExistence type="predicted"/>
<reference evidence="1" key="1">
    <citation type="submission" date="2017-08" db="EMBL/GenBank/DDBJ databases">
        <authorList>
            <person name="Polle J.E."/>
            <person name="Barry K."/>
            <person name="Cushman J."/>
            <person name="Schmutz J."/>
            <person name="Tran D."/>
            <person name="Hathwaick L.T."/>
            <person name="Yim W.C."/>
            <person name="Jenkins J."/>
            <person name="Mckie-Krisberg Z.M."/>
            <person name="Prochnik S."/>
            <person name="Lindquist E."/>
            <person name="Dockter R.B."/>
            <person name="Adam C."/>
            <person name="Molina H."/>
            <person name="Bunkerborg J."/>
            <person name="Jin E."/>
            <person name="Buchheim M."/>
            <person name="Magnuson J."/>
        </authorList>
    </citation>
    <scope>NUCLEOTIDE SEQUENCE</scope>
    <source>
        <strain evidence="1">CCAP 19/18</strain>
    </source>
</reference>
<dbReference type="Proteomes" id="UP000815325">
    <property type="component" value="Unassembled WGS sequence"/>
</dbReference>
<dbReference type="EMBL" id="MU069496">
    <property type="protein sequence ID" value="KAF5841042.1"/>
    <property type="molecule type" value="Genomic_DNA"/>
</dbReference>
<comment type="caution">
    <text evidence="1">The sequence shown here is derived from an EMBL/GenBank/DDBJ whole genome shotgun (WGS) entry which is preliminary data.</text>
</comment>
<gene>
    <name evidence="1" type="ORF">DUNSADRAFT_14600</name>
</gene>
<keyword evidence="2" id="KW-1185">Reference proteome</keyword>